<reference evidence="2" key="1">
    <citation type="submission" date="2021-02" db="EMBL/GenBank/DDBJ databases">
        <authorList>
            <person name="Nowell W R."/>
        </authorList>
    </citation>
    <scope>NUCLEOTIDE SEQUENCE</scope>
</reference>
<dbReference type="EMBL" id="CAJOAZ010007700">
    <property type="protein sequence ID" value="CAF4168646.1"/>
    <property type="molecule type" value="Genomic_DNA"/>
</dbReference>
<accession>A0A819SRR8</accession>
<gene>
    <name evidence="2" type="ORF">OXD698_LOCUS33494</name>
    <name evidence="3" type="ORF">OXD698_LOCUS39034</name>
</gene>
<sequence>MTSRKEQMLNVRMEDRIRNGSKKLMKARSITQQGRLDTFFSISRTVTTTTPAAKKTETAVTPNKGLKRKAGATTDAKAKGKAAGGSAKKPKIKATNVLRHELETLKPGRKVYIQQPGSLVFFKGDKDTALKNCHETLKSLQRENQQLESKMDQTS</sequence>
<dbReference type="EMBL" id="CAJOAZ010004601">
    <property type="protein sequence ID" value="CAF4067090.1"/>
    <property type="molecule type" value="Genomic_DNA"/>
</dbReference>
<proteinExistence type="predicted"/>
<name>A0A819SRR8_9BILA</name>
<comment type="caution">
    <text evidence="2">The sequence shown here is derived from an EMBL/GenBank/DDBJ whole genome shotgun (WGS) entry which is preliminary data.</text>
</comment>
<evidence type="ECO:0000313" key="2">
    <source>
        <dbReference type="EMBL" id="CAF4067090.1"/>
    </source>
</evidence>
<protein>
    <submittedName>
        <fullName evidence="2">Uncharacterized protein</fullName>
    </submittedName>
</protein>
<evidence type="ECO:0000313" key="3">
    <source>
        <dbReference type="EMBL" id="CAF4168646.1"/>
    </source>
</evidence>
<dbReference type="Proteomes" id="UP000663844">
    <property type="component" value="Unassembled WGS sequence"/>
</dbReference>
<dbReference type="AlphaFoldDB" id="A0A819SRR8"/>
<dbReference type="Pfam" id="PF21975">
    <property type="entry name" value="ASNSD1-SEP"/>
    <property type="match status" value="1"/>
</dbReference>
<feature type="region of interest" description="Disordered" evidence="1">
    <location>
        <begin position="58"/>
        <end position="90"/>
    </location>
</feature>
<evidence type="ECO:0000313" key="4">
    <source>
        <dbReference type="Proteomes" id="UP000663844"/>
    </source>
</evidence>
<organism evidence="2 4">
    <name type="scientific">Adineta steineri</name>
    <dbReference type="NCBI Taxonomy" id="433720"/>
    <lineage>
        <taxon>Eukaryota</taxon>
        <taxon>Metazoa</taxon>
        <taxon>Spiralia</taxon>
        <taxon>Gnathifera</taxon>
        <taxon>Rotifera</taxon>
        <taxon>Eurotatoria</taxon>
        <taxon>Bdelloidea</taxon>
        <taxon>Adinetida</taxon>
        <taxon>Adinetidae</taxon>
        <taxon>Adineta</taxon>
    </lineage>
</organism>
<dbReference type="InterPro" id="IPR054148">
    <property type="entry name" value="ASNSD1-SEP"/>
</dbReference>
<evidence type="ECO:0000256" key="1">
    <source>
        <dbReference type="SAM" id="MobiDB-lite"/>
    </source>
</evidence>